<dbReference type="InterPro" id="IPR036680">
    <property type="entry name" value="SPOR-like_sf"/>
</dbReference>
<keyword evidence="2" id="KW-0472">Membrane</keyword>
<dbReference type="GO" id="GO:0042834">
    <property type="term" value="F:peptidoglycan binding"/>
    <property type="evidence" value="ECO:0007669"/>
    <property type="project" value="InterPro"/>
</dbReference>
<dbReference type="Proteomes" id="UP000473699">
    <property type="component" value="Unassembled WGS sequence"/>
</dbReference>
<gene>
    <name evidence="4" type="ORF">FYJ74_04070</name>
</gene>
<proteinExistence type="predicted"/>
<evidence type="ECO:0000313" key="4">
    <source>
        <dbReference type="EMBL" id="MST55218.1"/>
    </source>
</evidence>
<feature type="compositionally biased region" description="Basic and acidic residues" evidence="1">
    <location>
        <begin position="80"/>
        <end position="93"/>
    </location>
</feature>
<dbReference type="InterPro" id="IPR007730">
    <property type="entry name" value="SPOR-like_dom"/>
</dbReference>
<dbReference type="Gene3D" id="3.30.70.1070">
    <property type="entry name" value="Sporulation related repeat"/>
    <property type="match status" value="1"/>
</dbReference>
<evidence type="ECO:0000313" key="5">
    <source>
        <dbReference type="Proteomes" id="UP000473699"/>
    </source>
</evidence>
<keyword evidence="5" id="KW-1185">Reference proteome</keyword>
<accession>A0A6L5YB22</accession>
<feature type="compositionally biased region" description="Basic and acidic residues" evidence="1">
    <location>
        <begin position="103"/>
        <end position="115"/>
    </location>
</feature>
<evidence type="ECO:0000256" key="1">
    <source>
        <dbReference type="SAM" id="MobiDB-lite"/>
    </source>
</evidence>
<dbReference type="SUPFAM" id="SSF110997">
    <property type="entry name" value="Sporulation related repeat"/>
    <property type="match status" value="1"/>
</dbReference>
<feature type="domain" description="SPOR" evidence="3">
    <location>
        <begin position="159"/>
        <end position="237"/>
    </location>
</feature>
<dbReference type="RefSeq" id="WP_154528315.1">
    <property type="nucleotide sequence ID" value="NZ_VUNH01000003.1"/>
</dbReference>
<comment type="caution">
    <text evidence="4">The sequence shown here is derived from an EMBL/GenBank/DDBJ whole genome shotgun (WGS) entry which is preliminary data.</text>
</comment>
<evidence type="ECO:0000259" key="3">
    <source>
        <dbReference type="PROSITE" id="PS51724"/>
    </source>
</evidence>
<organism evidence="4 5">
    <name type="scientific">Pyramidobacter porci</name>
    <dbReference type="NCBI Taxonomy" id="2605789"/>
    <lineage>
        <taxon>Bacteria</taxon>
        <taxon>Thermotogati</taxon>
        <taxon>Synergistota</taxon>
        <taxon>Synergistia</taxon>
        <taxon>Synergistales</taxon>
        <taxon>Dethiosulfovibrionaceae</taxon>
        <taxon>Pyramidobacter</taxon>
    </lineage>
</organism>
<dbReference type="PROSITE" id="PS51724">
    <property type="entry name" value="SPOR"/>
    <property type="match status" value="1"/>
</dbReference>
<evidence type="ECO:0000256" key="2">
    <source>
        <dbReference type="SAM" id="Phobius"/>
    </source>
</evidence>
<protein>
    <submittedName>
        <fullName evidence="4">SPOR domain-containing protein</fullName>
    </submittedName>
</protein>
<dbReference type="AlphaFoldDB" id="A0A6L5YB22"/>
<keyword evidence="2" id="KW-0812">Transmembrane</keyword>
<sequence length="238" mass="25703">MSPLLFMLRFYETEVIFMAARSTSRFKQKPAVPFGDFMLPILGVVALGIVVVGVRLLWAPNPPKPTVITQPRPIAQHQSAKRDGVVTKKEKIDNVIIAQPVQRKSDGRSQTEDRPATTSGEGGDNASAKSPSQPRAARVDPKKGEAAPGENRVVVRGGSIDKSLFIIQCGSYTDRAAANAVVSSLQKMGHSAVVRQAEVRGKNYYRVIVAGGRDRAVADEIAKDIKAAGHPVLVRQNQ</sequence>
<reference evidence="4 5" key="1">
    <citation type="submission" date="2019-08" db="EMBL/GenBank/DDBJ databases">
        <title>In-depth cultivation of the pig gut microbiome towards novel bacterial diversity and tailored functional studies.</title>
        <authorList>
            <person name="Wylensek D."/>
            <person name="Hitch T.C.A."/>
            <person name="Clavel T."/>
        </authorList>
    </citation>
    <scope>NUCLEOTIDE SEQUENCE [LARGE SCALE GENOMIC DNA]</scope>
    <source>
        <strain evidence="4 5">SM-530-WT-4B</strain>
    </source>
</reference>
<name>A0A6L5YB22_9BACT</name>
<keyword evidence="2" id="KW-1133">Transmembrane helix</keyword>
<dbReference type="EMBL" id="VUNH01000003">
    <property type="protein sequence ID" value="MST55218.1"/>
    <property type="molecule type" value="Genomic_DNA"/>
</dbReference>
<feature type="transmembrane region" description="Helical" evidence="2">
    <location>
        <begin position="37"/>
        <end position="58"/>
    </location>
</feature>
<feature type="region of interest" description="Disordered" evidence="1">
    <location>
        <begin position="65"/>
        <end position="150"/>
    </location>
</feature>
<dbReference type="Pfam" id="PF05036">
    <property type="entry name" value="SPOR"/>
    <property type="match status" value="1"/>
</dbReference>